<protein>
    <submittedName>
        <fullName evidence="2">Uncharacterized protein</fullName>
    </submittedName>
</protein>
<keyword evidence="3" id="KW-1185">Reference proteome</keyword>
<sequence>MRYLNPSALVAAKYLATEAMRHRRPRRARRVRAYTGLRPRPFRPNLPPLPSHPVAPAPLDVLHAVLGGLHRLELAR</sequence>
<evidence type="ECO:0000313" key="3">
    <source>
        <dbReference type="Proteomes" id="UP001356095"/>
    </source>
</evidence>
<gene>
    <name evidence="2" type="ORF">Q8791_29235</name>
</gene>
<dbReference type="EMBL" id="JAUZMY010000046">
    <property type="protein sequence ID" value="MEE2041316.1"/>
    <property type="molecule type" value="Genomic_DNA"/>
</dbReference>
<proteinExistence type="predicted"/>
<name>A0ABU7KGE5_9ACTN</name>
<comment type="caution">
    <text evidence="2">The sequence shown here is derived from an EMBL/GenBank/DDBJ whole genome shotgun (WGS) entry which is preliminary data.</text>
</comment>
<organism evidence="2 3">
    <name type="scientific">Nocardiopsis codii</name>
    <dbReference type="NCBI Taxonomy" id="3065942"/>
    <lineage>
        <taxon>Bacteria</taxon>
        <taxon>Bacillati</taxon>
        <taxon>Actinomycetota</taxon>
        <taxon>Actinomycetes</taxon>
        <taxon>Streptosporangiales</taxon>
        <taxon>Nocardiopsidaceae</taxon>
        <taxon>Nocardiopsis</taxon>
    </lineage>
</organism>
<dbReference type="Proteomes" id="UP001356095">
    <property type="component" value="Unassembled WGS sequence"/>
</dbReference>
<accession>A0ABU7KGE5</accession>
<reference evidence="2 3" key="1">
    <citation type="submission" date="2023-08" db="EMBL/GenBank/DDBJ databases">
        <authorList>
            <person name="Girao M."/>
            <person name="Carvalho M.F."/>
        </authorList>
    </citation>
    <scope>NUCLEOTIDE SEQUENCE [LARGE SCALE GENOMIC DNA]</scope>
    <source>
        <strain evidence="2 3">CT-R113</strain>
    </source>
</reference>
<dbReference type="RefSeq" id="WP_330095075.1">
    <property type="nucleotide sequence ID" value="NZ_JAUZMY010000046.1"/>
</dbReference>
<evidence type="ECO:0000313" key="2">
    <source>
        <dbReference type="EMBL" id="MEE2041316.1"/>
    </source>
</evidence>
<feature type="region of interest" description="Disordered" evidence="1">
    <location>
        <begin position="26"/>
        <end position="49"/>
    </location>
</feature>
<evidence type="ECO:0000256" key="1">
    <source>
        <dbReference type="SAM" id="MobiDB-lite"/>
    </source>
</evidence>